<evidence type="ECO:0000313" key="3">
    <source>
        <dbReference type="WBParaSite" id="maker-unitig_26115-snap-gene-0.3-mRNA-1"/>
    </source>
</evidence>
<evidence type="ECO:0000313" key="2">
    <source>
        <dbReference type="Proteomes" id="UP000095280"/>
    </source>
</evidence>
<name>A0A1I8F9U5_9PLAT</name>
<proteinExistence type="predicted"/>
<accession>A0A1I8F9U5</accession>
<dbReference type="WBParaSite" id="maker-unitig_26115-snap-gene-0.3-mRNA-1">
    <property type="protein sequence ID" value="maker-unitig_26115-snap-gene-0.3-mRNA-1"/>
    <property type="gene ID" value="maker-unitig_26115-snap-gene-0.3"/>
</dbReference>
<evidence type="ECO:0000256" key="1">
    <source>
        <dbReference type="SAM" id="MobiDB-lite"/>
    </source>
</evidence>
<feature type="compositionally biased region" description="Basic and acidic residues" evidence="1">
    <location>
        <begin position="45"/>
        <end position="55"/>
    </location>
</feature>
<dbReference type="PANTHER" id="PTHR15397:SF3">
    <property type="entry name" value="DNA DAMAGE INDUCIBLE 1 HOMOLOG 2"/>
    <property type="match status" value="1"/>
</dbReference>
<keyword evidence="2" id="KW-1185">Reference proteome</keyword>
<organism evidence="2 3">
    <name type="scientific">Macrostomum lignano</name>
    <dbReference type="NCBI Taxonomy" id="282301"/>
    <lineage>
        <taxon>Eukaryota</taxon>
        <taxon>Metazoa</taxon>
        <taxon>Spiralia</taxon>
        <taxon>Lophotrochozoa</taxon>
        <taxon>Platyhelminthes</taxon>
        <taxon>Rhabditophora</taxon>
        <taxon>Macrostomorpha</taxon>
        <taxon>Macrostomida</taxon>
        <taxon>Macrostomidae</taxon>
        <taxon>Macrostomum</taxon>
    </lineage>
</organism>
<feature type="compositionally biased region" description="Polar residues" evidence="1">
    <location>
        <begin position="92"/>
        <end position="104"/>
    </location>
</feature>
<reference evidence="3" key="1">
    <citation type="submission" date="2016-11" db="UniProtKB">
        <authorList>
            <consortium name="WormBaseParasite"/>
        </authorList>
    </citation>
    <scope>IDENTIFICATION</scope>
</reference>
<dbReference type="PANTHER" id="PTHR15397">
    <property type="entry name" value="SODIUM-GLUCOSE COTRANSPORTER REGULATORY PROTEIN -RELATED"/>
    <property type="match status" value="1"/>
</dbReference>
<feature type="region of interest" description="Disordered" evidence="1">
    <location>
        <begin position="38"/>
        <end position="119"/>
    </location>
</feature>
<feature type="compositionally biased region" description="Gly residues" evidence="1">
    <location>
        <begin position="209"/>
        <end position="220"/>
    </location>
</feature>
<dbReference type="Proteomes" id="UP000095280">
    <property type="component" value="Unplaced"/>
</dbReference>
<dbReference type="AlphaFoldDB" id="A0A1I8F9U5"/>
<feature type="region of interest" description="Disordered" evidence="1">
    <location>
        <begin position="186"/>
        <end position="244"/>
    </location>
</feature>
<protein>
    <submittedName>
        <fullName evidence="3">Asp_protease domain-containing protein</fullName>
    </submittedName>
</protein>
<sequence>KLTVTTLSGEGAVAQVDASPDMTVSELLAVCRAELRMPAGQQHSATDEEASRRGGLEPGDPSPSPAIDARTAGPPSPTESSAWPTPCPTRTDLPSLSERPSLSVTRRPRASPPDGRQSRFQSLIQQQNIDSSMETALEHMPEAFAPVNMLYIDVKAATISLATLALLRDQSMDLLLGLDMLKRHQLPAGPQGHSRPVSIRGRPARGRPGQRGGGSGGEGGKPITQESIDAVPGGPDGTTADDAREALMHALGEVDAAIAFLVAKQSERSGQ</sequence>